<dbReference type="RefSeq" id="WP_262395299.1">
    <property type="nucleotide sequence ID" value="NZ_JACRTD010000005.1"/>
</dbReference>
<proteinExistence type="predicted"/>
<dbReference type="AlphaFoldDB" id="A0A926EQF0"/>
<sequence>MSVEFLSEAAKAARNYDAQGYAQSELPQGEEVGDIKFYRCSLKAGCKVSPALDGEKFVVLIFNGKKGYITTNEEMFNITEPAFFAPDFDRTPYTVHAVEDMEYIMGVFGLNKWDKEFYAKWSLHFPFFSLYSDGVQYDQDCKGPHTCSWSIIQPFQIGHVSIGVVRAIGEGTDEKGHKLLHQWNYCLGDSDFDLTVDNVTVAQKPGDWSFIFAGKDHKLLAKPGKEVFYVWVEYFTEEDLQKYYMHQIYNGSFSELS</sequence>
<protein>
    <submittedName>
        <fullName evidence="1">Uncharacterized protein</fullName>
    </submittedName>
</protein>
<evidence type="ECO:0000313" key="2">
    <source>
        <dbReference type="Proteomes" id="UP000623678"/>
    </source>
</evidence>
<keyword evidence="2" id="KW-1185">Reference proteome</keyword>
<gene>
    <name evidence="1" type="ORF">H8705_07945</name>
</gene>
<accession>A0A926EQF0</accession>
<reference evidence="1" key="1">
    <citation type="submission" date="2020-08" db="EMBL/GenBank/DDBJ databases">
        <title>Genome public.</title>
        <authorList>
            <person name="Liu C."/>
            <person name="Sun Q."/>
        </authorList>
    </citation>
    <scope>NUCLEOTIDE SEQUENCE</scope>
    <source>
        <strain evidence="1">NSJ-64</strain>
    </source>
</reference>
<dbReference type="Proteomes" id="UP000623678">
    <property type="component" value="Unassembled WGS sequence"/>
</dbReference>
<dbReference type="EMBL" id="JACRTD010000005">
    <property type="protein sequence ID" value="MBC8585512.1"/>
    <property type="molecule type" value="Genomic_DNA"/>
</dbReference>
<comment type="caution">
    <text evidence="1">The sequence shown here is derived from an EMBL/GenBank/DDBJ whole genome shotgun (WGS) entry which is preliminary data.</text>
</comment>
<organism evidence="1 2">
    <name type="scientific">Youxingia wuxianensis</name>
    <dbReference type="NCBI Taxonomy" id="2763678"/>
    <lineage>
        <taxon>Bacteria</taxon>
        <taxon>Bacillati</taxon>
        <taxon>Bacillota</taxon>
        <taxon>Clostridia</taxon>
        <taxon>Eubacteriales</taxon>
        <taxon>Oscillospiraceae</taxon>
        <taxon>Youxingia</taxon>
    </lineage>
</organism>
<name>A0A926EQF0_9FIRM</name>
<evidence type="ECO:0000313" key="1">
    <source>
        <dbReference type="EMBL" id="MBC8585512.1"/>
    </source>
</evidence>